<evidence type="ECO:0000313" key="2">
    <source>
        <dbReference type="EMBL" id="UEM12428.1"/>
    </source>
</evidence>
<dbReference type="SUPFAM" id="SSF52540">
    <property type="entry name" value="P-loop containing nucleoside triphosphate hydrolases"/>
    <property type="match status" value="1"/>
</dbReference>
<keyword evidence="1" id="KW-0238">DNA-binding</keyword>
<accession>A0A939LXY2</accession>
<proteinExistence type="predicted"/>
<evidence type="ECO:0000313" key="1">
    <source>
        <dbReference type="EMBL" id="MBO1859467.1"/>
    </source>
</evidence>
<dbReference type="GO" id="GO:0003677">
    <property type="term" value="F:DNA binding"/>
    <property type="evidence" value="ECO:0007669"/>
    <property type="project" value="UniProtKB-KW"/>
</dbReference>
<organism evidence="1">
    <name type="scientific">Bradyrhizobium barranii subsp. barranii</name>
    <dbReference type="NCBI Taxonomy" id="2823807"/>
    <lineage>
        <taxon>Bacteria</taxon>
        <taxon>Pseudomonadati</taxon>
        <taxon>Pseudomonadota</taxon>
        <taxon>Alphaproteobacteria</taxon>
        <taxon>Hyphomicrobiales</taxon>
        <taxon>Nitrobacteraceae</taxon>
        <taxon>Bradyrhizobium</taxon>
        <taxon>Bradyrhizobium barranii</taxon>
    </lineage>
</organism>
<name>A0A939LXY2_9BRAD</name>
<dbReference type="AlphaFoldDB" id="A0A939LXY2"/>
<dbReference type="Proteomes" id="UP000664702">
    <property type="component" value="Chromosome"/>
</dbReference>
<dbReference type="RefSeq" id="WP_155257920.1">
    <property type="nucleotide sequence ID" value="NZ_CP086136.1"/>
</dbReference>
<reference evidence="1" key="1">
    <citation type="submission" date="2021-03" db="EMBL/GenBank/DDBJ databases">
        <title>Whole Genome Sequence of Bradyrhizobium sp. Strain 144S4.</title>
        <authorList>
            <person name="Bromfield E.S.P."/>
            <person name="Cloutier S."/>
        </authorList>
    </citation>
    <scope>NUCLEOTIDE SEQUENCE [LARGE SCALE GENOMIC DNA]</scope>
    <source>
        <strain evidence="1">144S4</strain>
    </source>
</reference>
<evidence type="ECO:0000313" key="3">
    <source>
        <dbReference type="Proteomes" id="UP000664702"/>
    </source>
</evidence>
<dbReference type="KEGG" id="bban:J4G43_049950"/>
<dbReference type="Gene3D" id="3.40.50.300">
    <property type="entry name" value="P-loop containing nucleotide triphosphate hydrolases"/>
    <property type="match status" value="1"/>
</dbReference>
<dbReference type="InterPro" id="IPR027417">
    <property type="entry name" value="P-loop_NTPase"/>
</dbReference>
<reference evidence="2 3" key="2">
    <citation type="journal article" date="2022" name="Int. J. Syst. Evol. Microbiol.">
        <title>Strains of Bradyrhizobium barranii sp. nov. associated with legumes native to Canada are symbionts of soybeans and belong to different subspecies (subsp. barranii subsp. nov. and subsp. apii subsp. nov.) and symbiovars (sv. glycinearum and sv. septentrionale).</title>
        <authorList>
            <person name="Bromfield E.S.P."/>
            <person name="Cloutier S."/>
            <person name="Wasai-Hara S."/>
            <person name="Minamisawa K."/>
        </authorList>
    </citation>
    <scope>NUCLEOTIDE SEQUENCE [LARGE SCALE GENOMIC DNA]</scope>
    <source>
        <strain evidence="2 3">144S4</strain>
    </source>
</reference>
<dbReference type="EMBL" id="JAGEMI010000001">
    <property type="protein sequence ID" value="MBO1859467.1"/>
    <property type="molecule type" value="Genomic_DNA"/>
</dbReference>
<gene>
    <name evidence="1" type="ORF">J4G43_00320</name>
    <name evidence="2" type="ORF">J4G43_049950</name>
</gene>
<protein>
    <submittedName>
        <fullName evidence="1">Type IV secretion system DNA-binding domain-containing protein</fullName>
    </submittedName>
    <submittedName>
        <fullName evidence="2">Type IV secretory system conjugative DNA transfer family protein</fullName>
    </submittedName>
</protein>
<sequence>MASDLIRFARIDFRNDNRVFGIKTEDRLLHMYIIGKTGTGKSSLIETMALRDAERGNGFALIDPHGDLVARVASRIPASQRDRVIYLDATDSQPPSSRQR</sequence>
<dbReference type="EMBL" id="CP086136">
    <property type="protein sequence ID" value="UEM12428.1"/>
    <property type="molecule type" value="Genomic_DNA"/>
</dbReference>